<evidence type="ECO:0000256" key="3">
    <source>
        <dbReference type="ARBA" id="ARBA00022525"/>
    </source>
</evidence>
<dbReference type="PRINTS" id="PR00724">
    <property type="entry name" value="CRBOXYPTASEC"/>
</dbReference>
<dbReference type="Pfam" id="PF00450">
    <property type="entry name" value="Peptidase_S10"/>
    <property type="match status" value="1"/>
</dbReference>
<dbReference type="Gene3D" id="3.40.50.1820">
    <property type="entry name" value="alpha/beta hydrolase"/>
    <property type="match status" value="1"/>
</dbReference>
<dbReference type="GO" id="GO:0004185">
    <property type="term" value="F:serine-type carboxypeptidase activity"/>
    <property type="evidence" value="ECO:0007669"/>
    <property type="project" value="UniProtKB-UniRule"/>
</dbReference>
<comment type="similarity">
    <text evidence="2 11">Belongs to the peptidase S10 family.</text>
</comment>
<keyword evidence="6" id="KW-0732">Signal</keyword>
<evidence type="ECO:0000256" key="10">
    <source>
        <dbReference type="ARBA" id="ARBA00037399"/>
    </source>
</evidence>
<evidence type="ECO:0000256" key="1">
    <source>
        <dbReference type="ARBA" id="ARBA00004613"/>
    </source>
</evidence>
<evidence type="ECO:0000313" key="12">
    <source>
        <dbReference type="EMBL" id="KAK9283057.1"/>
    </source>
</evidence>
<protein>
    <recommendedName>
        <fullName evidence="11">Carboxypeptidase</fullName>
        <ecNumber evidence="11">3.4.16.-</ecNumber>
    </recommendedName>
</protein>
<dbReference type="Proteomes" id="UP001415857">
    <property type="component" value="Unassembled WGS sequence"/>
</dbReference>
<gene>
    <name evidence="12" type="ORF">L1049_011285</name>
</gene>
<keyword evidence="8" id="KW-1015">Disulfide bond</keyword>
<evidence type="ECO:0000256" key="11">
    <source>
        <dbReference type="RuleBase" id="RU361156"/>
    </source>
</evidence>
<dbReference type="Gene3D" id="3.40.50.12670">
    <property type="match status" value="1"/>
</dbReference>
<dbReference type="AlphaFoldDB" id="A0AAP0WY05"/>
<dbReference type="InterPro" id="IPR001563">
    <property type="entry name" value="Peptidase_S10"/>
</dbReference>
<dbReference type="PROSITE" id="PS00131">
    <property type="entry name" value="CARBOXYPEPT_SER_SER"/>
    <property type="match status" value="1"/>
</dbReference>
<name>A0AAP0WY05_LIQFO</name>
<dbReference type="InterPro" id="IPR018202">
    <property type="entry name" value="Ser_caboxypep_ser_AS"/>
</dbReference>
<comment type="caution">
    <text evidence="12">The sequence shown here is derived from an EMBL/GenBank/DDBJ whole genome shotgun (WGS) entry which is preliminary data.</text>
</comment>
<keyword evidence="13" id="KW-1185">Reference proteome</keyword>
<accession>A0AAP0WY05</accession>
<dbReference type="GO" id="GO:0005773">
    <property type="term" value="C:vacuole"/>
    <property type="evidence" value="ECO:0007669"/>
    <property type="project" value="TreeGrafter"/>
</dbReference>
<dbReference type="PROSITE" id="PS00560">
    <property type="entry name" value="CARBOXYPEPT_SER_HIS"/>
    <property type="match status" value="1"/>
</dbReference>
<keyword evidence="4 11" id="KW-0121">Carboxypeptidase</keyword>
<dbReference type="InterPro" id="IPR029058">
    <property type="entry name" value="AB_hydrolase_fold"/>
</dbReference>
<dbReference type="GO" id="GO:0006508">
    <property type="term" value="P:proteolysis"/>
    <property type="evidence" value="ECO:0007669"/>
    <property type="project" value="UniProtKB-KW"/>
</dbReference>
<dbReference type="GO" id="GO:0005576">
    <property type="term" value="C:extracellular region"/>
    <property type="evidence" value="ECO:0007669"/>
    <property type="project" value="UniProtKB-SubCell"/>
</dbReference>
<evidence type="ECO:0000256" key="4">
    <source>
        <dbReference type="ARBA" id="ARBA00022645"/>
    </source>
</evidence>
<organism evidence="12 13">
    <name type="scientific">Liquidambar formosana</name>
    <name type="common">Formosan gum</name>
    <dbReference type="NCBI Taxonomy" id="63359"/>
    <lineage>
        <taxon>Eukaryota</taxon>
        <taxon>Viridiplantae</taxon>
        <taxon>Streptophyta</taxon>
        <taxon>Embryophyta</taxon>
        <taxon>Tracheophyta</taxon>
        <taxon>Spermatophyta</taxon>
        <taxon>Magnoliopsida</taxon>
        <taxon>eudicotyledons</taxon>
        <taxon>Gunneridae</taxon>
        <taxon>Pentapetalae</taxon>
        <taxon>Saxifragales</taxon>
        <taxon>Altingiaceae</taxon>
        <taxon>Liquidambar</taxon>
    </lineage>
</organism>
<evidence type="ECO:0000256" key="9">
    <source>
        <dbReference type="ARBA" id="ARBA00023180"/>
    </source>
</evidence>
<dbReference type="Gene3D" id="6.10.250.940">
    <property type="match status" value="1"/>
</dbReference>
<evidence type="ECO:0000256" key="7">
    <source>
        <dbReference type="ARBA" id="ARBA00022801"/>
    </source>
</evidence>
<dbReference type="FunFam" id="3.40.50.1820:FF:000030">
    <property type="entry name" value="Carboxypeptidase"/>
    <property type="match status" value="1"/>
</dbReference>
<dbReference type="PANTHER" id="PTHR11802">
    <property type="entry name" value="SERINE PROTEASE FAMILY S10 SERINE CARBOXYPEPTIDASE"/>
    <property type="match status" value="1"/>
</dbReference>
<comment type="subcellular location">
    <subcellularLocation>
        <location evidence="1">Secreted</location>
    </subcellularLocation>
</comment>
<keyword evidence="7 11" id="KW-0378">Hydrolase</keyword>
<dbReference type="InterPro" id="IPR033124">
    <property type="entry name" value="Ser_caboxypep_his_AS"/>
</dbReference>
<dbReference type="PANTHER" id="PTHR11802:SF132">
    <property type="entry name" value="SERINE CARBOXYPEPTIDASE-LIKE 36-RELATED"/>
    <property type="match status" value="1"/>
</dbReference>
<evidence type="ECO:0000256" key="5">
    <source>
        <dbReference type="ARBA" id="ARBA00022670"/>
    </source>
</evidence>
<keyword evidence="5 11" id="KW-0645">Protease</keyword>
<keyword evidence="3" id="KW-0964">Secreted</keyword>
<comment type="function">
    <text evidence="10">Probable carboxypeptidase.</text>
</comment>
<evidence type="ECO:0000256" key="8">
    <source>
        <dbReference type="ARBA" id="ARBA00023157"/>
    </source>
</evidence>
<evidence type="ECO:0000256" key="6">
    <source>
        <dbReference type="ARBA" id="ARBA00022729"/>
    </source>
</evidence>
<proteinExistence type="inferred from homology"/>
<keyword evidence="9" id="KW-0325">Glycoprotein</keyword>
<evidence type="ECO:0000256" key="2">
    <source>
        <dbReference type="ARBA" id="ARBA00009431"/>
    </source>
</evidence>
<dbReference type="SUPFAM" id="SSF53474">
    <property type="entry name" value="alpha/beta-Hydrolases"/>
    <property type="match status" value="1"/>
</dbReference>
<evidence type="ECO:0000313" key="13">
    <source>
        <dbReference type="Proteomes" id="UP001415857"/>
    </source>
</evidence>
<dbReference type="EC" id="3.4.16.-" evidence="11"/>
<dbReference type="EMBL" id="JBBPBK010000006">
    <property type="protein sequence ID" value="KAK9283057.1"/>
    <property type="molecule type" value="Genomic_DNA"/>
</dbReference>
<sequence>MLCLRAVQYSSNIVKQDLGRAPSHGKMGRDVPRDFYKARSSIFDSSLFVDQIENADAKVLRQVGLKEKDRIVSLPGQPPVKFAQYGGYVTVDKSAGRALYYYFAEAEKPKKLPLLLWLNGGPGCSSLGYGAMLELGPFRILSDGKTLFKNTYAWNKAANVLFLESPAGVGYSYSNTSTDYEAGGDKNTAVDNLVFLLNWLERFPEYKGRDFYISGESYAGHYVPQLAHVILAHNKKTKKTPINLKGIMIGNAVIDDETDTIGMYDYFGSHALVSGEVIDQIHKHCDFSPNATTPSKECNAYTSIADNLMFSNQIDVYNIYAPMCFSSNVTARPKKASIFSLDPCSEFYGYVYLNRPDVQNALHANVTKLTHDWEPCSGDTDGRVPVTSTQYSIKKMDLPIKTEWRPWWYFGEVGGYTQVYKGDLTFATVRGAGHMVPSYQPTRALALISHFLAGKPLSDS</sequence>
<reference evidence="12 13" key="1">
    <citation type="journal article" date="2024" name="Plant J.">
        <title>Genome sequences and population genomics reveal climatic adaptation and genomic divergence between two closely related sweetgum species.</title>
        <authorList>
            <person name="Xu W.Q."/>
            <person name="Ren C.Q."/>
            <person name="Zhang X.Y."/>
            <person name="Comes H.P."/>
            <person name="Liu X.H."/>
            <person name="Li Y.G."/>
            <person name="Kettle C.J."/>
            <person name="Jalonen R."/>
            <person name="Gaisberger H."/>
            <person name="Ma Y.Z."/>
            <person name="Qiu Y.X."/>
        </authorList>
    </citation>
    <scope>NUCLEOTIDE SEQUENCE [LARGE SCALE GENOMIC DNA]</scope>
    <source>
        <strain evidence="12">Hangzhou</strain>
    </source>
</reference>